<gene>
    <name evidence="1" type="ORF">THRCLA_08527</name>
</gene>
<name>A0A1V9Z575_9STRA</name>
<dbReference type="Proteomes" id="UP000243217">
    <property type="component" value="Unassembled WGS sequence"/>
</dbReference>
<sequence length="575" mass="65341">MNEETINDPPKMVFEALNEAIASFPEELRDALMVKFTSYYTNPATECVEEVVQKRMTDERAQQLLFQPSSQDGRWYVLLIQCPPKGAPDDHPCMITCHRYLAMLYLYHARNWDFSKEFILHGGLAMLAEFFTHDNIHLRGQALDTFTQLTSNSSFDWFDTPQSFEDKALHNNMLKLVNTSNLIHKLVENKDTPAFSFCALQILAFYMSWMRKLYTKGELRLSSALLATLSEWQLSSEQDEAELATKVFEDFNRWPAADNSDISGVEYPSEIQNLYQASAALNQKDYGRVIELCNDTVESNNCEALPPAEKQRAYLLRASGFLERRRDNSDLKNGVADMNQALEMDVMQTSTEDRLPWIFAMTQALKELELFDRAIDVLEKYSKAYQDSKLESLQEELKLIQTLKATALKKTGSQVKKENDLIQALLQRSKAPSTMQISPEIPKDEPKRMVKVVAKVNPASKVSIQRVMPQTKAVMKTSAFTTNIGRKLLKAKNSPSTMAELLEGVHLDDFTQAATSVLTEDVLIGILRGLEKCSNRNKAMEIFKCLIALPKYQFTLDLASPEVHELVACVDNVFN</sequence>
<proteinExistence type="predicted"/>
<evidence type="ECO:0000313" key="1">
    <source>
        <dbReference type="EMBL" id="OQR93168.1"/>
    </source>
</evidence>
<reference evidence="1 2" key="1">
    <citation type="journal article" date="2014" name="Genome Biol. Evol.">
        <title>The secreted proteins of Achlya hypogyna and Thraustotheca clavata identify the ancestral oomycete secretome and reveal gene acquisitions by horizontal gene transfer.</title>
        <authorList>
            <person name="Misner I."/>
            <person name="Blouin N."/>
            <person name="Leonard G."/>
            <person name="Richards T.A."/>
            <person name="Lane C.E."/>
        </authorList>
    </citation>
    <scope>NUCLEOTIDE SEQUENCE [LARGE SCALE GENOMIC DNA]</scope>
    <source>
        <strain evidence="1 2">ATCC 34112</strain>
    </source>
</reference>
<dbReference type="OrthoDB" id="199930at2759"/>
<organism evidence="1 2">
    <name type="scientific">Thraustotheca clavata</name>
    <dbReference type="NCBI Taxonomy" id="74557"/>
    <lineage>
        <taxon>Eukaryota</taxon>
        <taxon>Sar</taxon>
        <taxon>Stramenopiles</taxon>
        <taxon>Oomycota</taxon>
        <taxon>Saprolegniomycetes</taxon>
        <taxon>Saprolegniales</taxon>
        <taxon>Achlyaceae</taxon>
        <taxon>Thraustotheca</taxon>
    </lineage>
</organism>
<accession>A0A1V9Z575</accession>
<dbReference type="AlphaFoldDB" id="A0A1V9Z575"/>
<comment type="caution">
    <text evidence="1">The sequence shown here is derived from an EMBL/GenBank/DDBJ whole genome shotgun (WGS) entry which is preliminary data.</text>
</comment>
<dbReference type="EMBL" id="JNBS01002273">
    <property type="protein sequence ID" value="OQR93168.1"/>
    <property type="molecule type" value="Genomic_DNA"/>
</dbReference>
<keyword evidence="2" id="KW-1185">Reference proteome</keyword>
<evidence type="ECO:0000313" key="2">
    <source>
        <dbReference type="Proteomes" id="UP000243217"/>
    </source>
</evidence>
<protein>
    <submittedName>
        <fullName evidence="1">Uncharacterized protein</fullName>
    </submittedName>
</protein>